<dbReference type="Pfam" id="PF02776">
    <property type="entry name" value="TPP_enzyme_N"/>
    <property type="match status" value="1"/>
</dbReference>
<dbReference type="RefSeq" id="WP_221289972.1">
    <property type="nucleotide sequence ID" value="NZ_AP024597.1"/>
</dbReference>
<evidence type="ECO:0000256" key="6">
    <source>
        <dbReference type="ARBA" id="ARBA00048893"/>
    </source>
</evidence>
<dbReference type="PANTHER" id="PTHR42981:SF2">
    <property type="entry name" value="PYRUVATE DEHYDROGENASE [UBIQUINONE]"/>
    <property type="match status" value="1"/>
</dbReference>
<evidence type="ECO:0000313" key="12">
    <source>
        <dbReference type="Proteomes" id="UP000825123"/>
    </source>
</evidence>
<keyword evidence="11" id="KW-0670">Pyruvate</keyword>
<feature type="domain" description="Thiamine pyrophosphate enzyme TPP-binding" evidence="9">
    <location>
        <begin position="372"/>
        <end position="515"/>
    </location>
</feature>
<dbReference type="SUPFAM" id="SSF52467">
    <property type="entry name" value="DHS-like NAD/FAD-binding domain"/>
    <property type="match status" value="1"/>
</dbReference>
<evidence type="ECO:0000256" key="1">
    <source>
        <dbReference type="ARBA" id="ARBA00003908"/>
    </source>
</evidence>
<proteinExistence type="inferred from homology"/>
<dbReference type="InterPro" id="IPR011766">
    <property type="entry name" value="TPP_enzyme_TPP-bd"/>
</dbReference>
<dbReference type="GO" id="GO:0030976">
    <property type="term" value="F:thiamine pyrophosphate binding"/>
    <property type="evidence" value="ECO:0007669"/>
    <property type="project" value="InterPro"/>
</dbReference>
<dbReference type="EMBL" id="AP024597">
    <property type="protein sequence ID" value="BCU69905.1"/>
    <property type="molecule type" value="Genomic_DNA"/>
</dbReference>
<comment type="similarity">
    <text evidence="2 7">Belongs to the TPP enzyme family.</text>
</comment>
<dbReference type="GO" id="GO:0018491">
    <property type="term" value="F:2-oxobutyrate synthase activity"/>
    <property type="evidence" value="ECO:0007669"/>
    <property type="project" value="UniProtKB-ARBA"/>
</dbReference>
<dbReference type="EC" id="1.2.7.11" evidence="4"/>
<dbReference type="SUPFAM" id="SSF52518">
    <property type="entry name" value="Thiamin diphosphate-binding fold (THDP-binding)"/>
    <property type="match status" value="2"/>
</dbReference>
<dbReference type="InterPro" id="IPR012001">
    <property type="entry name" value="Thiamin_PyroP_enz_TPP-bd_dom"/>
</dbReference>
<dbReference type="InterPro" id="IPR029035">
    <property type="entry name" value="DHS-like_NAD/FAD-binding_dom"/>
</dbReference>
<dbReference type="AlphaFoldDB" id="A0A8D5U6D5"/>
<dbReference type="CDD" id="cd02014">
    <property type="entry name" value="TPP_POX"/>
    <property type="match status" value="1"/>
</dbReference>
<dbReference type="GO" id="GO:0000287">
    <property type="term" value="F:magnesium ion binding"/>
    <property type="evidence" value="ECO:0007669"/>
    <property type="project" value="InterPro"/>
</dbReference>
<keyword evidence="5 7" id="KW-0786">Thiamine pyrophosphate</keyword>
<dbReference type="FunFam" id="3.40.50.970:FF:000007">
    <property type="entry name" value="Acetolactate synthase"/>
    <property type="match status" value="1"/>
</dbReference>
<dbReference type="InterPro" id="IPR047210">
    <property type="entry name" value="TPP_PYR_POXB-like"/>
</dbReference>
<dbReference type="NCBIfam" id="NF005040">
    <property type="entry name" value="PRK06457.1"/>
    <property type="match status" value="1"/>
</dbReference>
<sequence>MPSVAEVIVKVLEDEGIERVYGIPGDSIDPLVDAIRKSKSVKYVQSRHEEGSAFEASVEAKLSHKPSACMGTSGPGSIHLLNGLYDAKMDHAPVIAFTGQVESDMLGRDYFQEVDLVRLFDDVAVFNKVLVNPESAEYLVRRAIREARAKRGVAHINLPVDVLRKDAKYEGRKETFTPPIDYLPDFSKAIELINQSKKPVIMIGGGARGVAKELNDFAEKIGAPVIYALNGKGVLPDEDPKVMGGLGLLGSKPSVKAIDDADLLILLGTSFPYVSFLPKDTKVIQVDTDPSNIGKRVQVDVAFPVPIKDFLKIRSKVNEKAEKYYDKMRGSKEDWLKELSEQENDLSKPMRPQRVAYLVSQKCDDDATIVTDVGNVTMWTARHFRASGRQAFVFSSWLGSMGIGVPGGIGAYFARGKQTIVFAGDGGFTMTMMELITAKKYGVPIKVVVYNNSKLGMIKFEQEVMGYPEWGVDLYNPDFVKIAEAVGFKGYRMEDPRDESVIEEFLSTEGGAVLDAVVNPDERPMPPKLTFKQAEGYVISIFREKWQEITEGDNK</sequence>
<gene>
    <name evidence="11" type="ORF">KN1_12020</name>
</gene>
<feature type="domain" description="Thiamine pyrophosphate enzyme N-terminal TPP-binding" evidence="10">
    <location>
        <begin position="4"/>
        <end position="117"/>
    </location>
</feature>
<feature type="domain" description="Thiamine pyrophosphate enzyme central" evidence="8">
    <location>
        <begin position="187"/>
        <end position="312"/>
    </location>
</feature>
<dbReference type="GeneID" id="66162936"/>
<keyword evidence="12" id="KW-1185">Reference proteome</keyword>
<dbReference type="InterPro" id="IPR047211">
    <property type="entry name" value="POXB-like"/>
</dbReference>
<evidence type="ECO:0000259" key="8">
    <source>
        <dbReference type="Pfam" id="PF00205"/>
    </source>
</evidence>
<evidence type="ECO:0000256" key="7">
    <source>
        <dbReference type="RuleBase" id="RU362132"/>
    </source>
</evidence>
<dbReference type="CDD" id="cd07039">
    <property type="entry name" value="TPP_PYR_POX"/>
    <property type="match status" value="1"/>
</dbReference>
<dbReference type="InterPro" id="IPR012000">
    <property type="entry name" value="Thiamin_PyroP_enz_cen_dom"/>
</dbReference>
<evidence type="ECO:0000259" key="9">
    <source>
        <dbReference type="Pfam" id="PF02775"/>
    </source>
</evidence>
<comment type="subunit">
    <text evidence="3">Heterodimer composed of an alpha and a beta subunit.</text>
</comment>
<reference evidence="11 12" key="1">
    <citation type="submission" date="2021-04" db="EMBL/GenBank/DDBJ databases">
        <title>Complete genome sequence of Stygiolobus sp. KN-1.</title>
        <authorList>
            <person name="Nakamura K."/>
            <person name="Sakai H."/>
            <person name="Kurosawa N."/>
        </authorList>
    </citation>
    <scope>NUCLEOTIDE SEQUENCE [LARGE SCALE GENOMIC DNA]</scope>
    <source>
        <strain evidence="11 12">KN-1</strain>
    </source>
</reference>
<dbReference type="InterPro" id="IPR029061">
    <property type="entry name" value="THDP-binding"/>
</dbReference>
<comment type="function">
    <text evidence="1">Catalyzes the coenzyme A-dependent oxidative decarboxylation of different 2-oxoacids such as 2-oxoglutarate, pyruvate and 2-oxobutyrate to form their CoA derivatives.</text>
</comment>
<dbReference type="Gene3D" id="3.40.50.970">
    <property type="match status" value="2"/>
</dbReference>
<dbReference type="Pfam" id="PF00205">
    <property type="entry name" value="TPP_enzyme_M"/>
    <property type="match status" value="1"/>
</dbReference>
<evidence type="ECO:0000256" key="3">
    <source>
        <dbReference type="ARBA" id="ARBA00011631"/>
    </source>
</evidence>
<evidence type="ECO:0000313" key="11">
    <source>
        <dbReference type="EMBL" id="BCU69905.1"/>
    </source>
</evidence>
<evidence type="ECO:0000256" key="4">
    <source>
        <dbReference type="ARBA" id="ARBA00012691"/>
    </source>
</evidence>
<protein>
    <recommendedName>
        <fullName evidence="4">2-oxoacid oxidoreductase (ferredoxin)</fullName>
        <ecNumber evidence="4">1.2.7.11</ecNumber>
    </recommendedName>
</protein>
<name>A0A8D5U6D5_9CREN</name>
<dbReference type="GO" id="GO:0019164">
    <property type="term" value="F:pyruvate synthase activity"/>
    <property type="evidence" value="ECO:0007669"/>
    <property type="project" value="UniProtKB-ARBA"/>
</dbReference>
<accession>A0A8D5U6D5</accession>
<evidence type="ECO:0000256" key="2">
    <source>
        <dbReference type="ARBA" id="ARBA00007812"/>
    </source>
</evidence>
<comment type="catalytic activity">
    <reaction evidence="6">
        <text>a 2-oxocarboxylate + 2 oxidized [2Fe-2S]-[ferredoxin] + CoA = an acyl-CoA + 2 reduced [2Fe-2S]-[ferredoxin] + CO2 + H(+)</text>
        <dbReference type="Rhea" id="RHEA:42316"/>
        <dbReference type="Rhea" id="RHEA-COMP:10000"/>
        <dbReference type="Rhea" id="RHEA-COMP:10001"/>
        <dbReference type="ChEBI" id="CHEBI:15378"/>
        <dbReference type="ChEBI" id="CHEBI:16526"/>
        <dbReference type="ChEBI" id="CHEBI:33737"/>
        <dbReference type="ChEBI" id="CHEBI:33738"/>
        <dbReference type="ChEBI" id="CHEBI:35179"/>
        <dbReference type="ChEBI" id="CHEBI:57287"/>
        <dbReference type="ChEBI" id="CHEBI:58342"/>
        <dbReference type="EC" id="1.2.7.11"/>
    </reaction>
</comment>
<dbReference type="PANTHER" id="PTHR42981">
    <property type="entry name" value="PYRUVATE DEHYDROGENASE [UBIQUINONE]"/>
    <property type="match status" value="1"/>
</dbReference>
<evidence type="ECO:0000256" key="5">
    <source>
        <dbReference type="ARBA" id="ARBA00023052"/>
    </source>
</evidence>
<evidence type="ECO:0000259" key="10">
    <source>
        <dbReference type="Pfam" id="PF02776"/>
    </source>
</evidence>
<dbReference type="GO" id="GO:0047553">
    <property type="term" value="F:2-oxoglutarate synthase activity"/>
    <property type="evidence" value="ECO:0007669"/>
    <property type="project" value="UniProtKB-ARBA"/>
</dbReference>
<dbReference type="Proteomes" id="UP000825123">
    <property type="component" value="Chromosome"/>
</dbReference>
<organism evidence="11 12">
    <name type="scientific">Stygiolobus caldivivus</name>
    <dbReference type="NCBI Taxonomy" id="2824673"/>
    <lineage>
        <taxon>Archaea</taxon>
        <taxon>Thermoproteota</taxon>
        <taxon>Thermoprotei</taxon>
        <taxon>Sulfolobales</taxon>
        <taxon>Sulfolobaceae</taxon>
        <taxon>Stygiolobus</taxon>
    </lineage>
</organism>
<dbReference type="Gene3D" id="3.40.50.1220">
    <property type="entry name" value="TPP-binding domain"/>
    <property type="match status" value="1"/>
</dbReference>
<dbReference type="KEGG" id="csty:KN1_12020"/>
<dbReference type="InterPro" id="IPR047212">
    <property type="entry name" value="TPP_POXB-like"/>
</dbReference>
<dbReference type="Pfam" id="PF02775">
    <property type="entry name" value="TPP_enzyme_C"/>
    <property type="match status" value="1"/>
</dbReference>